<dbReference type="PANTHER" id="PTHR37300:SF2">
    <property type="entry name" value="UPF0291 PROTEIN BC_1827"/>
    <property type="match status" value="1"/>
</dbReference>
<dbReference type="RefSeq" id="WP_132965820.1">
    <property type="nucleotide sequence ID" value="NZ_LEKL01000026.1"/>
</dbReference>
<dbReference type="EMBL" id="SMCP01000003">
    <property type="protein sequence ID" value="TCV88842.1"/>
    <property type="molecule type" value="Genomic_DNA"/>
</dbReference>
<dbReference type="HAMAP" id="MF_01103">
    <property type="entry name" value="UPF0291"/>
    <property type="match status" value="1"/>
</dbReference>
<sequence length="77" mass="8775">MRIPELNRINELARKAKLTALSVEELNERDRLRQRYLMAIRGQVNNSLASVTVVDPLGNDVTPLKLRQAQRSGMMTN</sequence>
<keyword evidence="1" id="KW-0963">Cytoplasm</keyword>
<dbReference type="Proteomes" id="UP000294619">
    <property type="component" value="Unassembled WGS sequence"/>
</dbReference>
<dbReference type="Gene3D" id="1.10.287.540">
    <property type="entry name" value="Helix hairpin bin"/>
    <property type="match status" value="1"/>
</dbReference>
<accession>A0A4R3YAR1</accession>
<dbReference type="InterPro" id="IPR009242">
    <property type="entry name" value="DUF896"/>
</dbReference>
<reference evidence="2 4" key="1">
    <citation type="submission" date="2019-03" db="EMBL/GenBank/DDBJ databases">
        <title>Genomic Encyclopedia of Type Strains, Phase IV (KMG-IV): sequencing the most valuable type-strain genomes for metagenomic binning, comparative biology and taxonomic classification.</title>
        <authorList>
            <person name="Goeker M."/>
        </authorList>
    </citation>
    <scope>NUCLEOTIDE SEQUENCE [LARGE SCALE GENOMIC DNA]</scope>
    <source>
        <strain evidence="2 4">DSM 28140</strain>
    </source>
</reference>
<evidence type="ECO:0000313" key="3">
    <source>
        <dbReference type="EMBL" id="TNG93410.1"/>
    </source>
</evidence>
<evidence type="ECO:0000313" key="4">
    <source>
        <dbReference type="Proteomes" id="UP000294619"/>
    </source>
</evidence>
<proteinExistence type="inferred from homology"/>
<organism evidence="2 4">
    <name type="scientific">Testudinibacter aquarius</name>
    <dbReference type="NCBI Taxonomy" id="1524974"/>
    <lineage>
        <taxon>Bacteria</taxon>
        <taxon>Pseudomonadati</taxon>
        <taxon>Pseudomonadota</taxon>
        <taxon>Gammaproteobacteria</taxon>
        <taxon>Pasteurellales</taxon>
        <taxon>Pasteurellaceae</taxon>
        <taxon>Testudinibacter</taxon>
    </lineage>
</organism>
<comment type="caution">
    <text evidence="2">The sequence shown here is derived from an EMBL/GenBank/DDBJ whole genome shotgun (WGS) entry which is preliminary data.</text>
</comment>
<reference evidence="3 5" key="2">
    <citation type="submission" date="2019-05" db="EMBL/GenBank/DDBJ databases">
        <title>Pasteurellaceae isolates from reptiles.</title>
        <authorList>
            <person name="Bojesen A.M."/>
            <person name="Lund E."/>
        </authorList>
    </citation>
    <scope>NUCLEOTIDE SEQUENCE [LARGE SCALE GENOMIC DNA]</scope>
    <source>
        <strain evidence="3 5">ELNT2x</strain>
    </source>
</reference>
<evidence type="ECO:0000313" key="5">
    <source>
        <dbReference type="Proteomes" id="UP000305526"/>
    </source>
</evidence>
<evidence type="ECO:0000313" key="2">
    <source>
        <dbReference type="EMBL" id="TCV88842.1"/>
    </source>
</evidence>
<dbReference type="AlphaFoldDB" id="A0A4R3YAR1"/>
<gene>
    <name evidence="2" type="ORF">EDC16_103196</name>
    <name evidence="3" type="ORF">FHQ21_01305</name>
</gene>
<protein>
    <submittedName>
        <fullName evidence="3">DUF896 domain-containing protein</fullName>
    </submittedName>
    <submittedName>
        <fullName evidence="2">Uncharacterized protein YnzC (UPF0291/DUF896 family)</fullName>
    </submittedName>
</protein>
<evidence type="ECO:0000256" key="1">
    <source>
        <dbReference type="ARBA" id="ARBA00022490"/>
    </source>
</evidence>
<dbReference type="PANTHER" id="PTHR37300">
    <property type="entry name" value="UPF0291 PROTEIN CBO2609/CLC_2481"/>
    <property type="match status" value="1"/>
</dbReference>
<dbReference type="Proteomes" id="UP000305526">
    <property type="component" value="Unassembled WGS sequence"/>
</dbReference>
<name>A0A4R3YAR1_9PAST</name>
<dbReference type="Pfam" id="PF05979">
    <property type="entry name" value="DUF896"/>
    <property type="match status" value="1"/>
</dbReference>
<dbReference type="EMBL" id="VDGV01000008">
    <property type="protein sequence ID" value="TNG93410.1"/>
    <property type="molecule type" value="Genomic_DNA"/>
</dbReference>
<dbReference type="SUPFAM" id="SSF158221">
    <property type="entry name" value="YnzC-like"/>
    <property type="match status" value="1"/>
</dbReference>
<keyword evidence="5" id="KW-1185">Reference proteome</keyword>